<proteinExistence type="predicted"/>
<feature type="coiled-coil region" evidence="1">
    <location>
        <begin position="215"/>
        <end position="242"/>
    </location>
</feature>
<gene>
    <name evidence="2" type="ORF">DW839_03695</name>
</gene>
<dbReference type="Proteomes" id="UP000283975">
    <property type="component" value="Unassembled WGS sequence"/>
</dbReference>
<accession>A0A414AZK0</accession>
<name>A0A414AZK0_9FIRM</name>
<dbReference type="PANTHER" id="PTHR41317:SF1">
    <property type="entry name" value="PD-(D_E)XK NUCLEASE FAMILY TRANSPOSASE"/>
    <property type="match status" value="1"/>
</dbReference>
<sequence>MGKWHKGRIRRFFREGKKKVDLQLKQLADSGRPLDISLTNDFAFKKTFRNKTALTGLLSSLLDIPAGEITSLEFPDTFLHGEYADDREGILDVKVRLNHCKKVNIEIQLLSHPFWEERSLFYISRMYTEDFLKGQNYDALEECIHISILGFPRKGTEHFYSVIRLMDDKTGCVYSGKISLRVLYLSQLVSCSEEEKQTEIYHWAKLISARDWEVLKDMAKRNRYMKEAVEELERLNADKELRYLYLERLKAASDEATMQSYYKRLAEDAQKNGLERGLEQGLSQGLEQGLSQGLSQGLEQGLEQGLSQGLEQGLSQGIKALIKDNLEEGKDKKVILAKLEKHFSLTEKEAEAYFDMYNNMS</sequence>
<protein>
    <submittedName>
        <fullName evidence="2">Rpn family recombination-promoting nuclease/putative transposase</fullName>
    </submittedName>
</protein>
<keyword evidence="1" id="KW-0175">Coiled coil</keyword>
<dbReference type="InterPro" id="IPR010106">
    <property type="entry name" value="RpnA"/>
</dbReference>
<dbReference type="AlphaFoldDB" id="A0A414AZK0"/>
<dbReference type="RefSeq" id="WP_119204557.1">
    <property type="nucleotide sequence ID" value="NZ_JAWEXQ010000003.1"/>
</dbReference>
<evidence type="ECO:0000313" key="3">
    <source>
        <dbReference type="Proteomes" id="UP000283975"/>
    </source>
</evidence>
<dbReference type="Pfam" id="PF12784">
    <property type="entry name" value="PDDEXK_2"/>
    <property type="match status" value="1"/>
</dbReference>
<evidence type="ECO:0000256" key="1">
    <source>
        <dbReference type="SAM" id="Coils"/>
    </source>
</evidence>
<dbReference type="NCBIfam" id="TIGR01784">
    <property type="entry name" value="T_den_put_tspse"/>
    <property type="match status" value="1"/>
</dbReference>
<comment type="caution">
    <text evidence="2">The sequence shown here is derived from an EMBL/GenBank/DDBJ whole genome shotgun (WGS) entry which is preliminary data.</text>
</comment>
<dbReference type="EMBL" id="QSHZ01000003">
    <property type="protein sequence ID" value="RHC57909.1"/>
    <property type="molecule type" value="Genomic_DNA"/>
</dbReference>
<dbReference type="PANTHER" id="PTHR41317">
    <property type="entry name" value="PD-(D_E)XK NUCLEASE FAMILY TRANSPOSASE"/>
    <property type="match status" value="1"/>
</dbReference>
<reference evidence="2 3" key="1">
    <citation type="submission" date="2018-08" db="EMBL/GenBank/DDBJ databases">
        <title>A genome reference for cultivated species of the human gut microbiota.</title>
        <authorList>
            <person name="Zou Y."/>
            <person name="Xue W."/>
            <person name="Luo G."/>
        </authorList>
    </citation>
    <scope>NUCLEOTIDE SEQUENCE [LARGE SCALE GENOMIC DNA]</scope>
    <source>
        <strain evidence="2 3">AM35-14</strain>
    </source>
</reference>
<organism evidence="2 3">
    <name type="scientific">Enterocloster bolteae</name>
    <dbReference type="NCBI Taxonomy" id="208479"/>
    <lineage>
        <taxon>Bacteria</taxon>
        <taxon>Bacillati</taxon>
        <taxon>Bacillota</taxon>
        <taxon>Clostridia</taxon>
        <taxon>Lachnospirales</taxon>
        <taxon>Lachnospiraceae</taxon>
        <taxon>Enterocloster</taxon>
    </lineage>
</organism>
<evidence type="ECO:0000313" key="2">
    <source>
        <dbReference type="EMBL" id="RHC57909.1"/>
    </source>
</evidence>